<organism evidence="5 6">
    <name type="scientific">Elysia crispata</name>
    <name type="common">lettuce slug</name>
    <dbReference type="NCBI Taxonomy" id="231223"/>
    <lineage>
        <taxon>Eukaryota</taxon>
        <taxon>Metazoa</taxon>
        <taxon>Spiralia</taxon>
        <taxon>Lophotrochozoa</taxon>
        <taxon>Mollusca</taxon>
        <taxon>Gastropoda</taxon>
        <taxon>Heterobranchia</taxon>
        <taxon>Euthyneura</taxon>
        <taxon>Panpulmonata</taxon>
        <taxon>Sacoglossa</taxon>
        <taxon>Placobranchoidea</taxon>
        <taxon>Plakobranchidae</taxon>
        <taxon>Elysia</taxon>
    </lineage>
</organism>
<evidence type="ECO:0000256" key="3">
    <source>
        <dbReference type="ARBA" id="ARBA00022574"/>
    </source>
</evidence>
<dbReference type="SUPFAM" id="SSF50978">
    <property type="entry name" value="WD40 repeat-like"/>
    <property type="match status" value="1"/>
</dbReference>
<keyword evidence="6" id="KW-1185">Reference proteome</keyword>
<dbReference type="InterPro" id="IPR015943">
    <property type="entry name" value="WD40/YVTN_repeat-like_dom_sf"/>
</dbReference>
<dbReference type="GO" id="GO:0005868">
    <property type="term" value="C:cytoplasmic dynein complex"/>
    <property type="evidence" value="ECO:0007669"/>
    <property type="project" value="TreeGrafter"/>
</dbReference>
<dbReference type="FunFam" id="2.130.10.10:FF:000283">
    <property type="entry name" value="WD repeat domain 34"/>
    <property type="match status" value="1"/>
</dbReference>
<dbReference type="GO" id="GO:0045503">
    <property type="term" value="F:dynein light chain binding"/>
    <property type="evidence" value="ECO:0007669"/>
    <property type="project" value="TreeGrafter"/>
</dbReference>
<dbReference type="Pfam" id="PF00400">
    <property type="entry name" value="WD40"/>
    <property type="match status" value="1"/>
</dbReference>
<comment type="subcellular location">
    <subcellularLocation>
        <location evidence="1">Cytoplasm</location>
    </subcellularLocation>
</comment>
<dbReference type="AlphaFoldDB" id="A0AAE1D759"/>
<keyword evidence="4" id="KW-0677">Repeat</keyword>
<dbReference type="GO" id="GO:0045504">
    <property type="term" value="F:dynein heavy chain binding"/>
    <property type="evidence" value="ECO:0007669"/>
    <property type="project" value="TreeGrafter"/>
</dbReference>
<dbReference type="GO" id="GO:0097014">
    <property type="term" value="C:ciliary plasm"/>
    <property type="evidence" value="ECO:0007669"/>
    <property type="project" value="TreeGrafter"/>
</dbReference>
<name>A0AAE1D759_9GAST</name>
<dbReference type="SMART" id="SM00320">
    <property type="entry name" value="WD40"/>
    <property type="match status" value="6"/>
</dbReference>
<dbReference type="InterPro" id="IPR050687">
    <property type="entry name" value="Dynein_IC"/>
</dbReference>
<dbReference type="Gene3D" id="2.130.10.10">
    <property type="entry name" value="YVTN repeat-like/Quinoprotein amine dehydrogenase"/>
    <property type="match status" value="2"/>
</dbReference>
<evidence type="ECO:0000256" key="1">
    <source>
        <dbReference type="ARBA" id="ARBA00004496"/>
    </source>
</evidence>
<accession>A0AAE1D759</accession>
<evidence type="ECO:0000256" key="2">
    <source>
        <dbReference type="ARBA" id="ARBA00022490"/>
    </source>
</evidence>
<reference evidence="5" key="1">
    <citation type="journal article" date="2023" name="G3 (Bethesda)">
        <title>A reference genome for the long-term kleptoplast-retaining sea slug Elysia crispata morphotype clarki.</title>
        <authorList>
            <person name="Eastman K.E."/>
            <person name="Pendleton A.L."/>
            <person name="Shaikh M.A."/>
            <person name="Suttiyut T."/>
            <person name="Ogas R."/>
            <person name="Tomko P."/>
            <person name="Gavelis G."/>
            <person name="Widhalm J.R."/>
            <person name="Wisecaver J.H."/>
        </authorList>
    </citation>
    <scope>NUCLEOTIDE SEQUENCE</scope>
    <source>
        <strain evidence="5">ECLA1</strain>
    </source>
</reference>
<comment type="caution">
    <text evidence="5">The sequence shown here is derived from an EMBL/GenBank/DDBJ whole genome shotgun (WGS) entry which is preliminary data.</text>
</comment>
<keyword evidence="3" id="KW-0853">WD repeat</keyword>
<dbReference type="InterPro" id="IPR001680">
    <property type="entry name" value="WD40_rpt"/>
</dbReference>
<protein>
    <submittedName>
        <fullName evidence="5">Uncharacterized protein</fullName>
    </submittedName>
</protein>
<sequence length="344" mass="38052">MCTWNLDRRSVKEDKPDTIVDSPCCVMCLEFHPVNPAWIAGGNFNGEVILWDLSQNDDLVLASSGIGDDAHREPVSKVHWMKSHSSKRRDYNIVSVSGDGKVLVWKVDMKKRRLKLSKGFVVMSQSLPRSMKVRGIRGDKEVGVTSLSFSHEDPDLFVLGSESGCIFKCNLHAKGSPAGSHLISSVPLCSPVNFTFNPHHGPVHSVHCSQFHRNAFLTAGMDQSIRIYNMLQAQPALTIEPGEGYLFSAQWSPVRPAVLAAVTEKGNLLLYDLRTGHMVPTHKLEASPNKVSVYSLQFNPQLKQILATGDGQGYIRVFRLSETFTAMSGRDVEVLEEMMGSGKD</sequence>
<keyword evidence="2" id="KW-0963">Cytoplasm</keyword>
<dbReference type="Proteomes" id="UP001283361">
    <property type="component" value="Unassembled WGS sequence"/>
</dbReference>
<evidence type="ECO:0000256" key="4">
    <source>
        <dbReference type="ARBA" id="ARBA00022737"/>
    </source>
</evidence>
<dbReference type="GO" id="GO:0042073">
    <property type="term" value="P:intraciliary transport"/>
    <property type="evidence" value="ECO:0007669"/>
    <property type="project" value="TreeGrafter"/>
</dbReference>
<dbReference type="PANTHER" id="PTHR12442">
    <property type="entry name" value="DYNEIN INTERMEDIATE CHAIN"/>
    <property type="match status" value="1"/>
</dbReference>
<evidence type="ECO:0000313" key="6">
    <source>
        <dbReference type="Proteomes" id="UP001283361"/>
    </source>
</evidence>
<dbReference type="EMBL" id="JAWDGP010005065">
    <property type="protein sequence ID" value="KAK3759827.1"/>
    <property type="molecule type" value="Genomic_DNA"/>
</dbReference>
<evidence type="ECO:0000313" key="5">
    <source>
        <dbReference type="EMBL" id="KAK3759827.1"/>
    </source>
</evidence>
<dbReference type="InterPro" id="IPR036322">
    <property type="entry name" value="WD40_repeat_dom_sf"/>
</dbReference>
<proteinExistence type="predicted"/>
<dbReference type="PANTHER" id="PTHR12442:SF26">
    <property type="entry name" value="CYTOPLASMIC DYNEIN 2 INTERMEDIATE CHAIN 2"/>
    <property type="match status" value="1"/>
</dbReference>
<gene>
    <name evidence="5" type="ORF">RRG08_028829</name>
</gene>